<dbReference type="SMART" id="SM00086">
    <property type="entry name" value="PAC"/>
    <property type="match status" value="2"/>
</dbReference>
<accession>A0ABM7ME29</accession>
<dbReference type="SMART" id="SM00267">
    <property type="entry name" value="GGDEF"/>
    <property type="match status" value="1"/>
</dbReference>
<evidence type="ECO:0000313" key="4">
    <source>
        <dbReference type="EMBL" id="BCN93658.1"/>
    </source>
</evidence>
<dbReference type="InterPro" id="IPR052155">
    <property type="entry name" value="Biofilm_reg_signaling"/>
</dbReference>
<dbReference type="InterPro" id="IPR013655">
    <property type="entry name" value="PAS_fold_3"/>
</dbReference>
<dbReference type="Pfam" id="PF13426">
    <property type="entry name" value="PAS_9"/>
    <property type="match status" value="1"/>
</dbReference>
<dbReference type="InterPro" id="IPR000700">
    <property type="entry name" value="PAS-assoc_C"/>
</dbReference>
<name>A0ABM7ME29_9GAMM</name>
<sequence>MSAWYTLSPFVIFEDIAQAIPWHSEHVVIAIFLILWLISLLSPRITNQLHDEIKQQAKEHKQAIKSLQKEHQEENCQIQQLMHSEQFAFWEWNIKTNEVQFSPQWKKMIGLADYDALNNLRDLQQRVHPKDEQAVQHEILKVLSGKQKLFECTHRVQHEDGHYIWVHDKGQVFEGADGHIEKLFAIRLDVSEQKWIESELEIDSILIEHASEGIAVAREDMKILHCNKALSQTLKKTKEQLENSDLIDLVNSLQNKPDDSIVKALETQGFWRGELSLFDDKNEILLASRVSIKKIFHDTTQTINYSFIHSDITDLKRTQTALDTLANVDSVTGLANRHKLYNILETALKSEHEVTLMFLDLDNFKNVNDSLGHDIGDLLLKAVGKEIRKLIPSKALLARVGGDEFVFYYEQGLSSLTSTEIAQRITDRLKQPFHIKGHEIRIGSSIGIAHYPQQSFDRQSLLKASDMAMYHAKRAGKGQFCEFSDHLDEDDNETT</sequence>
<dbReference type="Gene3D" id="3.30.70.270">
    <property type="match status" value="1"/>
</dbReference>
<dbReference type="NCBIfam" id="TIGR00229">
    <property type="entry name" value="sensory_box"/>
    <property type="match status" value="1"/>
</dbReference>
<dbReference type="SUPFAM" id="SSF55073">
    <property type="entry name" value="Nucleotide cyclase"/>
    <property type="match status" value="1"/>
</dbReference>
<evidence type="ECO:0000259" key="3">
    <source>
        <dbReference type="PROSITE" id="PS50887"/>
    </source>
</evidence>
<dbReference type="EMBL" id="AP024202">
    <property type="protein sequence ID" value="BCN93658.1"/>
    <property type="molecule type" value="Genomic_DNA"/>
</dbReference>
<feature type="domain" description="GGDEF" evidence="3">
    <location>
        <begin position="352"/>
        <end position="485"/>
    </location>
</feature>
<evidence type="ECO:0008006" key="6">
    <source>
        <dbReference type="Google" id="ProtNLM"/>
    </source>
</evidence>
<dbReference type="PANTHER" id="PTHR44757:SF2">
    <property type="entry name" value="BIOFILM ARCHITECTURE MAINTENANCE PROTEIN MBAA"/>
    <property type="match status" value="1"/>
</dbReference>
<proteinExistence type="predicted"/>
<dbReference type="InterPro" id="IPR029787">
    <property type="entry name" value="Nucleotide_cyclase"/>
</dbReference>
<dbReference type="PROSITE" id="PS50887">
    <property type="entry name" value="GGDEF"/>
    <property type="match status" value="1"/>
</dbReference>
<evidence type="ECO:0000259" key="2">
    <source>
        <dbReference type="PROSITE" id="PS50113"/>
    </source>
</evidence>
<dbReference type="CDD" id="cd01949">
    <property type="entry name" value="GGDEF"/>
    <property type="match status" value="1"/>
</dbReference>
<organism evidence="4 5">
    <name type="scientific">Thiomicrorhabdus immobilis</name>
    <dbReference type="NCBI Taxonomy" id="2791037"/>
    <lineage>
        <taxon>Bacteria</taxon>
        <taxon>Pseudomonadati</taxon>
        <taxon>Pseudomonadota</taxon>
        <taxon>Gammaproteobacteria</taxon>
        <taxon>Thiotrichales</taxon>
        <taxon>Piscirickettsiaceae</taxon>
        <taxon>Thiomicrorhabdus</taxon>
    </lineage>
</organism>
<dbReference type="Pfam" id="PF00990">
    <property type="entry name" value="GGDEF"/>
    <property type="match status" value="1"/>
</dbReference>
<dbReference type="NCBIfam" id="TIGR00254">
    <property type="entry name" value="GGDEF"/>
    <property type="match status" value="1"/>
</dbReference>
<dbReference type="SUPFAM" id="SSF55785">
    <property type="entry name" value="PYP-like sensor domain (PAS domain)"/>
    <property type="match status" value="2"/>
</dbReference>
<feature type="domain" description="PAC" evidence="2">
    <location>
        <begin position="150"/>
        <end position="202"/>
    </location>
</feature>
<evidence type="ECO:0000256" key="1">
    <source>
        <dbReference type="SAM" id="Coils"/>
    </source>
</evidence>
<dbReference type="Gene3D" id="3.30.450.20">
    <property type="entry name" value="PAS domain"/>
    <property type="match status" value="2"/>
</dbReference>
<reference evidence="4" key="1">
    <citation type="journal article" date="2022" name="Arch. Microbiol.">
        <title>Thiomicrorhabdus immobilis sp. nov., a mesophilic sulfur-oxidizing bacterium isolated from sediment of a brackish lake in northern Japan.</title>
        <authorList>
            <person name="Kojima H."/>
            <person name="Mochizuki J."/>
            <person name="Kanda M."/>
            <person name="Watanabe T."/>
            <person name="Fukui M."/>
        </authorList>
    </citation>
    <scope>NUCLEOTIDE SEQUENCE</scope>
    <source>
        <strain evidence="4">Am19</strain>
    </source>
</reference>
<keyword evidence="1" id="KW-0175">Coiled coil</keyword>
<evidence type="ECO:0000313" key="5">
    <source>
        <dbReference type="Proteomes" id="UP001054820"/>
    </source>
</evidence>
<dbReference type="InterPro" id="IPR000160">
    <property type="entry name" value="GGDEF_dom"/>
</dbReference>
<gene>
    <name evidence="4" type="ORF">THMIRHAM_14430</name>
</gene>
<dbReference type="InterPro" id="IPR001610">
    <property type="entry name" value="PAC"/>
</dbReference>
<keyword evidence="5" id="KW-1185">Reference proteome</keyword>
<dbReference type="SMART" id="SM00091">
    <property type="entry name" value="PAS"/>
    <property type="match status" value="2"/>
</dbReference>
<dbReference type="Pfam" id="PF08447">
    <property type="entry name" value="PAS_3"/>
    <property type="match status" value="1"/>
</dbReference>
<dbReference type="PROSITE" id="PS50113">
    <property type="entry name" value="PAC"/>
    <property type="match status" value="1"/>
</dbReference>
<dbReference type="PANTHER" id="PTHR44757">
    <property type="entry name" value="DIGUANYLATE CYCLASE DGCP"/>
    <property type="match status" value="1"/>
</dbReference>
<dbReference type="InterPro" id="IPR043128">
    <property type="entry name" value="Rev_trsase/Diguanyl_cyclase"/>
</dbReference>
<dbReference type="InterPro" id="IPR035965">
    <property type="entry name" value="PAS-like_dom_sf"/>
</dbReference>
<dbReference type="CDD" id="cd00130">
    <property type="entry name" value="PAS"/>
    <property type="match status" value="2"/>
</dbReference>
<feature type="coiled-coil region" evidence="1">
    <location>
        <begin position="50"/>
        <end position="84"/>
    </location>
</feature>
<dbReference type="Proteomes" id="UP001054820">
    <property type="component" value="Chromosome"/>
</dbReference>
<protein>
    <recommendedName>
        <fullName evidence="6">Diguanylate cyclase</fullName>
    </recommendedName>
</protein>
<dbReference type="InterPro" id="IPR000014">
    <property type="entry name" value="PAS"/>
</dbReference>